<dbReference type="EC" id="3.2.1.23" evidence="4"/>
<comment type="catalytic activity">
    <reaction evidence="4">
        <text>Hydrolysis of terminal non-reducing beta-D-galactose residues in beta-D-galactosides.</text>
        <dbReference type="EC" id="3.2.1.23"/>
    </reaction>
</comment>
<name>A0ABS2KJW1_9GAMM</name>
<feature type="chain" id="PRO_5046738123" description="Beta-galactosidase" evidence="6">
    <location>
        <begin position="25"/>
        <end position="622"/>
    </location>
</feature>
<reference evidence="10" key="1">
    <citation type="submission" date="2020-10" db="EMBL/GenBank/DDBJ databases">
        <title>Phylogeny of dyella-like bacteria.</title>
        <authorList>
            <person name="Fu J."/>
        </authorList>
    </citation>
    <scope>NUCLEOTIDE SEQUENCE</scope>
    <source>
        <strain evidence="10">DHON07</strain>
    </source>
</reference>
<dbReference type="Pfam" id="PF01301">
    <property type="entry name" value="Glyco_hydro_35"/>
    <property type="match status" value="1"/>
</dbReference>
<dbReference type="InterPro" id="IPR048912">
    <property type="entry name" value="BetaGal1-like_ABD1"/>
</dbReference>
<dbReference type="InterPro" id="IPR001944">
    <property type="entry name" value="Glycoside_Hdrlase_35"/>
</dbReference>
<sequence>MQRRDFLRFAVLTPFAAAMPAIHAATGPVAAGEPLPDGRSHRFELSRQHFLLDGKPFQIRSGEMHPARIPEEYWLHRIGMAKAMGLNTIAIYLMWNFMESEPGVFELSTGRRDFVRFIKMCQQQGMWVYLRPGPYVCAEWDMGGLPPYLLRDPTIRVRTKDDARYMQAVQRYIDAVAPRLAPLMASQGGPILMVQIENEYASFGKDLDYLLRLRSMWQQRGIDGPFSISDGLAQIQKTRTYVPGAALGLDGDTDFASGQLIAGEAPVWAGEAYPGWLTHWGDPDFQRGDLKGTLRQLLADGRSFNLYVVHGGTNFGFTAGANAHNDYSGFEPVITSYDYGAPINERGAATRDFHTFRKMIAAHVAHPLPELPPPPASAHFDQVYAKPYACIWDNLPPGRHVEKPNPNEMLFGQDHGMVMYRKTLSTGGLLHIEGLRDYGTVFSQGKYLDYLSRVNKPGLNVIQNIEVPPPANGAGATLDILVDSFGHVGYGQAMYDFKGIVGAVTLDGDELSGWQAHSLPLDDAYVAGLPPMTDASTIRPGMFFKAEVMLEHTGDCYLDMSAWDKGYVWVNGHLLGRYWRIGPQQRLFCPAPWLWPGRNEIVVFDMHRVSATPIGCSDRLGN</sequence>
<evidence type="ECO:0000313" key="10">
    <source>
        <dbReference type="EMBL" id="MBM7130703.1"/>
    </source>
</evidence>
<comment type="similarity">
    <text evidence="1 5">Belongs to the glycosyl hydrolase 35 family.</text>
</comment>
<keyword evidence="2 4" id="KW-0378">Hydrolase</keyword>
<protein>
    <recommendedName>
        <fullName evidence="4">Beta-galactosidase</fullName>
        <ecNumber evidence="4">3.2.1.23</ecNumber>
    </recommendedName>
</protein>
<evidence type="ECO:0000256" key="2">
    <source>
        <dbReference type="ARBA" id="ARBA00022801"/>
    </source>
</evidence>
<dbReference type="PIRSF" id="PIRSF006336">
    <property type="entry name" value="B-gal"/>
    <property type="match status" value="1"/>
</dbReference>
<evidence type="ECO:0000256" key="1">
    <source>
        <dbReference type="ARBA" id="ARBA00009809"/>
    </source>
</evidence>
<evidence type="ECO:0000259" key="8">
    <source>
        <dbReference type="Pfam" id="PF21317"/>
    </source>
</evidence>
<organism evidence="10 11">
    <name type="scientific">Dyella mobilis</name>
    <dbReference type="NCBI Taxonomy" id="1849582"/>
    <lineage>
        <taxon>Bacteria</taxon>
        <taxon>Pseudomonadati</taxon>
        <taxon>Pseudomonadota</taxon>
        <taxon>Gammaproteobacteria</taxon>
        <taxon>Lysobacterales</taxon>
        <taxon>Rhodanobacteraceae</taxon>
        <taxon>Dyella</taxon>
    </lineage>
</organism>
<keyword evidence="3 4" id="KW-0326">Glycosidase</keyword>
<proteinExistence type="inferred from homology"/>
<dbReference type="InterPro" id="IPR008979">
    <property type="entry name" value="Galactose-bd-like_sf"/>
</dbReference>
<comment type="caution">
    <text evidence="10">The sequence shown here is derived from an EMBL/GenBank/DDBJ whole genome shotgun (WGS) entry which is preliminary data.</text>
</comment>
<feature type="signal peptide" evidence="6">
    <location>
        <begin position="1"/>
        <end position="24"/>
    </location>
</feature>
<dbReference type="InterPro" id="IPR048913">
    <property type="entry name" value="BetaGal_gal-bd"/>
</dbReference>
<dbReference type="PRINTS" id="PR00742">
    <property type="entry name" value="GLHYDRLASE35"/>
</dbReference>
<dbReference type="Pfam" id="PF21467">
    <property type="entry name" value="BetaGal_gal-bd"/>
    <property type="match status" value="1"/>
</dbReference>
<dbReference type="PANTHER" id="PTHR23421">
    <property type="entry name" value="BETA-GALACTOSIDASE RELATED"/>
    <property type="match status" value="1"/>
</dbReference>
<evidence type="ECO:0000259" key="7">
    <source>
        <dbReference type="Pfam" id="PF01301"/>
    </source>
</evidence>
<dbReference type="InterPro" id="IPR019801">
    <property type="entry name" value="Glyco_hydro_35_CS"/>
</dbReference>
<keyword evidence="11" id="KW-1185">Reference proteome</keyword>
<evidence type="ECO:0000313" key="11">
    <source>
        <dbReference type="Proteomes" id="UP001430193"/>
    </source>
</evidence>
<feature type="domain" description="Beta-galactosidase galactose-binding" evidence="9">
    <location>
        <begin position="542"/>
        <end position="599"/>
    </location>
</feature>
<dbReference type="EMBL" id="JADIKF010000039">
    <property type="protein sequence ID" value="MBM7130703.1"/>
    <property type="molecule type" value="Genomic_DNA"/>
</dbReference>
<dbReference type="SUPFAM" id="SSF51445">
    <property type="entry name" value="(Trans)glycosidases"/>
    <property type="match status" value="1"/>
</dbReference>
<evidence type="ECO:0000256" key="3">
    <source>
        <dbReference type="ARBA" id="ARBA00023295"/>
    </source>
</evidence>
<dbReference type="Gene3D" id="2.60.120.260">
    <property type="entry name" value="Galactose-binding domain-like"/>
    <property type="match status" value="2"/>
</dbReference>
<dbReference type="Proteomes" id="UP001430193">
    <property type="component" value="Unassembled WGS sequence"/>
</dbReference>
<feature type="domain" description="Beta-galactosidase 1-like first all-beta" evidence="8">
    <location>
        <begin position="412"/>
        <end position="519"/>
    </location>
</feature>
<gene>
    <name evidence="10" type="ORF">ISS99_14280</name>
</gene>
<feature type="domain" description="Glycoside hydrolase 35 catalytic" evidence="7">
    <location>
        <begin position="50"/>
        <end position="361"/>
    </location>
</feature>
<evidence type="ECO:0000259" key="9">
    <source>
        <dbReference type="Pfam" id="PF21467"/>
    </source>
</evidence>
<dbReference type="Gene3D" id="3.20.20.80">
    <property type="entry name" value="Glycosidases"/>
    <property type="match status" value="1"/>
</dbReference>
<dbReference type="InterPro" id="IPR017853">
    <property type="entry name" value="GH"/>
</dbReference>
<dbReference type="RefSeq" id="WP_204632262.1">
    <property type="nucleotide sequence ID" value="NZ_BSOC01000002.1"/>
</dbReference>
<dbReference type="Pfam" id="PF21317">
    <property type="entry name" value="BetaGal_ABD_1"/>
    <property type="match status" value="1"/>
</dbReference>
<dbReference type="InterPro" id="IPR026283">
    <property type="entry name" value="B-gal_1-like"/>
</dbReference>
<accession>A0ABS2KJW1</accession>
<dbReference type="InterPro" id="IPR031330">
    <property type="entry name" value="Gly_Hdrlase_35_cat"/>
</dbReference>
<evidence type="ECO:0000256" key="6">
    <source>
        <dbReference type="SAM" id="SignalP"/>
    </source>
</evidence>
<dbReference type="PROSITE" id="PS01182">
    <property type="entry name" value="GLYCOSYL_HYDROL_F35"/>
    <property type="match status" value="1"/>
</dbReference>
<keyword evidence="6" id="KW-0732">Signal</keyword>
<evidence type="ECO:0000256" key="5">
    <source>
        <dbReference type="RuleBase" id="RU003679"/>
    </source>
</evidence>
<dbReference type="SUPFAM" id="SSF49785">
    <property type="entry name" value="Galactose-binding domain-like"/>
    <property type="match status" value="1"/>
</dbReference>
<evidence type="ECO:0000256" key="4">
    <source>
        <dbReference type="RuleBase" id="RU000675"/>
    </source>
</evidence>